<comment type="caution">
    <text evidence="4">The sequence shown here is derived from an EMBL/GenBank/DDBJ whole genome shotgun (WGS) entry which is preliminary data.</text>
</comment>
<dbReference type="InterPro" id="IPR035976">
    <property type="entry name" value="Sushi/SCR/CCP_sf"/>
</dbReference>
<proteinExistence type="predicted"/>
<feature type="domain" description="Sushi" evidence="3">
    <location>
        <begin position="18"/>
        <end position="79"/>
    </location>
</feature>
<comment type="caution">
    <text evidence="2">Lacks conserved residue(s) required for the propagation of feature annotation.</text>
</comment>
<protein>
    <recommendedName>
        <fullName evidence="3">Sushi domain-containing protein</fullName>
    </recommendedName>
</protein>
<keyword evidence="1" id="KW-1015">Disulfide bond</keyword>
<keyword evidence="5" id="KW-1185">Reference proteome</keyword>
<keyword evidence="2" id="KW-0768">Sushi</keyword>
<evidence type="ECO:0000313" key="4">
    <source>
        <dbReference type="EMBL" id="KAF7395151.1"/>
    </source>
</evidence>
<gene>
    <name evidence="4" type="ORF">HZH68_009201</name>
</gene>
<dbReference type="SMART" id="SM00032">
    <property type="entry name" value="CCP"/>
    <property type="match status" value="1"/>
</dbReference>
<dbReference type="AlphaFoldDB" id="A0A834JVF4"/>
<organism evidence="4 5">
    <name type="scientific">Vespula germanica</name>
    <name type="common">German yellow jacket</name>
    <name type="synonym">Paravespula germanica</name>
    <dbReference type="NCBI Taxonomy" id="30212"/>
    <lineage>
        <taxon>Eukaryota</taxon>
        <taxon>Metazoa</taxon>
        <taxon>Ecdysozoa</taxon>
        <taxon>Arthropoda</taxon>
        <taxon>Hexapoda</taxon>
        <taxon>Insecta</taxon>
        <taxon>Pterygota</taxon>
        <taxon>Neoptera</taxon>
        <taxon>Endopterygota</taxon>
        <taxon>Hymenoptera</taxon>
        <taxon>Apocrita</taxon>
        <taxon>Aculeata</taxon>
        <taxon>Vespoidea</taxon>
        <taxon>Vespidae</taxon>
        <taxon>Vespinae</taxon>
        <taxon>Vespula</taxon>
    </lineage>
</organism>
<dbReference type="Gene3D" id="2.10.70.10">
    <property type="entry name" value="Complement Module, domain 1"/>
    <property type="match status" value="1"/>
</dbReference>
<dbReference type="CDD" id="cd00033">
    <property type="entry name" value="CCP"/>
    <property type="match status" value="1"/>
</dbReference>
<evidence type="ECO:0000256" key="1">
    <source>
        <dbReference type="ARBA" id="ARBA00023157"/>
    </source>
</evidence>
<evidence type="ECO:0000313" key="5">
    <source>
        <dbReference type="Proteomes" id="UP000617340"/>
    </source>
</evidence>
<dbReference type="InterPro" id="IPR000436">
    <property type="entry name" value="Sushi_SCR_CCP_dom"/>
</dbReference>
<dbReference type="Proteomes" id="UP000617340">
    <property type="component" value="Unassembled WGS sequence"/>
</dbReference>
<dbReference type="Pfam" id="PF00084">
    <property type="entry name" value="Sushi"/>
    <property type="match status" value="1"/>
</dbReference>
<dbReference type="SUPFAM" id="SSF57535">
    <property type="entry name" value="Complement control module/SCR domain"/>
    <property type="match status" value="1"/>
</dbReference>
<dbReference type="EMBL" id="JACSDZ010000009">
    <property type="protein sequence ID" value="KAF7395151.1"/>
    <property type="molecule type" value="Genomic_DNA"/>
</dbReference>
<name>A0A834JVF4_VESGE</name>
<dbReference type="PROSITE" id="PS50923">
    <property type="entry name" value="SUSHI"/>
    <property type="match status" value="1"/>
</dbReference>
<reference evidence="4" key="1">
    <citation type="journal article" date="2020" name="G3 (Bethesda)">
        <title>High-Quality Assemblies for Three Invasive Social Wasps from the &lt;i&gt;Vespula&lt;/i&gt; Genus.</title>
        <authorList>
            <person name="Harrop T.W.R."/>
            <person name="Guhlin J."/>
            <person name="McLaughlin G.M."/>
            <person name="Permina E."/>
            <person name="Stockwell P."/>
            <person name="Gilligan J."/>
            <person name="Le Lec M.F."/>
            <person name="Gruber M.A.M."/>
            <person name="Quinn O."/>
            <person name="Lovegrove M."/>
            <person name="Duncan E.J."/>
            <person name="Remnant E.J."/>
            <person name="Van Eeckhoven J."/>
            <person name="Graham B."/>
            <person name="Knapp R.A."/>
            <person name="Langford K.W."/>
            <person name="Kronenberg Z."/>
            <person name="Press M.O."/>
            <person name="Eacker S.M."/>
            <person name="Wilson-Rankin E.E."/>
            <person name="Purcell J."/>
            <person name="Lester P.J."/>
            <person name="Dearden P.K."/>
        </authorList>
    </citation>
    <scope>NUCLEOTIDE SEQUENCE</scope>
    <source>
        <strain evidence="4">Linc-1</strain>
    </source>
</reference>
<accession>A0A834JVF4</accession>
<evidence type="ECO:0000259" key="3">
    <source>
        <dbReference type="PROSITE" id="PS50923"/>
    </source>
</evidence>
<sequence length="83" mass="9379">MLILNKEKILGSWPKCKVRCPYPGDPPHGRISPLKFWYTPGDNIQVTCSPGYVTPLEPVRKPTCRENGIWSAPPPPCRSYKDV</sequence>
<evidence type="ECO:0000256" key="2">
    <source>
        <dbReference type="PROSITE-ProRule" id="PRU00302"/>
    </source>
</evidence>